<reference evidence="1" key="1">
    <citation type="submission" date="2018-09" db="EMBL/GenBank/DDBJ databases">
        <authorList>
            <person name="Ashton P.M."/>
            <person name="Dallman T."/>
            <person name="Nair S."/>
            <person name="De Pinna E."/>
            <person name="Peters T."/>
            <person name="Grant K."/>
        </authorList>
    </citation>
    <scope>NUCLEOTIDE SEQUENCE [LARGE SCALE GENOMIC DNA]</scope>
    <source>
        <strain evidence="1">598938</strain>
    </source>
</reference>
<dbReference type="EMBL" id="RVVJ01000003">
    <property type="protein sequence ID" value="MML52459.1"/>
    <property type="molecule type" value="Genomic_DNA"/>
</dbReference>
<name>A0A403QCG8_SALET</name>
<sequence>MYKTNSIWEKRKPGVNQKSFLVVGYAVNKLGLTKHAETTVTAADQKEAVTRAAADLRWQGLTYFKALKVYEV</sequence>
<dbReference type="Proteomes" id="UP000885348">
    <property type="component" value="Unassembled WGS sequence"/>
</dbReference>
<organism evidence="1">
    <name type="scientific">Salmonella enterica I</name>
    <dbReference type="NCBI Taxonomy" id="59201"/>
    <lineage>
        <taxon>Bacteria</taxon>
        <taxon>Pseudomonadati</taxon>
        <taxon>Pseudomonadota</taxon>
        <taxon>Gammaproteobacteria</taxon>
        <taxon>Enterobacterales</taxon>
        <taxon>Enterobacteriaceae</taxon>
        <taxon>Salmonella</taxon>
    </lineage>
</organism>
<gene>
    <name evidence="1" type="ORF">D7N80_03935</name>
</gene>
<evidence type="ECO:0000313" key="1">
    <source>
        <dbReference type="EMBL" id="MML52459.1"/>
    </source>
</evidence>
<dbReference type="AlphaFoldDB" id="A0A403QCG8"/>
<proteinExistence type="predicted"/>
<protein>
    <submittedName>
        <fullName evidence="1">Uncharacterized protein</fullName>
    </submittedName>
</protein>
<accession>A0A403QCG8</accession>
<comment type="caution">
    <text evidence="1">The sequence shown here is derived from an EMBL/GenBank/DDBJ whole genome shotgun (WGS) entry which is preliminary data.</text>
</comment>